<proteinExistence type="predicted"/>
<comment type="caution">
    <text evidence="1">The sequence shown here is derived from an EMBL/GenBank/DDBJ whole genome shotgun (WGS) entry which is preliminary data.</text>
</comment>
<organism evidence="1 2">
    <name type="scientific">Lithocarpus litseifolius</name>
    <dbReference type="NCBI Taxonomy" id="425828"/>
    <lineage>
        <taxon>Eukaryota</taxon>
        <taxon>Viridiplantae</taxon>
        <taxon>Streptophyta</taxon>
        <taxon>Embryophyta</taxon>
        <taxon>Tracheophyta</taxon>
        <taxon>Spermatophyta</taxon>
        <taxon>Magnoliopsida</taxon>
        <taxon>eudicotyledons</taxon>
        <taxon>Gunneridae</taxon>
        <taxon>Pentapetalae</taxon>
        <taxon>rosids</taxon>
        <taxon>fabids</taxon>
        <taxon>Fagales</taxon>
        <taxon>Fagaceae</taxon>
        <taxon>Lithocarpus</taxon>
    </lineage>
</organism>
<evidence type="ECO:0000313" key="1">
    <source>
        <dbReference type="EMBL" id="KAL0002365.1"/>
    </source>
</evidence>
<dbReference type="EMBL" id="JAZDWU010000005">
    <property type="protein sequence ID" value="KAL0002365.1"/>
    <property type="molecule type" value="Genomic_DNA"/>
</dbReference>
<dbReference type="AlphaFoldDB" id="A0AAW2CZW2"/>
<dbReference type="PANTHER" id="PTHR47150:SF7">
    <property type="entry name" value="NUCLEASE"/>
    <property type="match status" value="1"/>
</dbReference>
<gene>
    <name evidence="1" type="ORF">SO802_016146</name>
</gene>
<dbReference type="Pfam" id="PF04827">
    <property type="entry name" value="Plant_tran"/>
    <property type="match status" value="1"/>
</dbReference>
<evidence type="ECO:0000313" key="2">
    <source>
        <dbReference type="Proteomes" id="UP001459277"/>
    </source>
</evidence>
<reference evidence="1 2" key="1">
    <citation type="submission" date="2024-01" db="EMBL/GenBank/DDBJ databases">
        <title>A telomere-to-telomere, gap-free genome of sweet tea (Lithocarpus litseifolius).</title>
        <authorList>
            <person name="Zhou J."/>
        </authorList>
    </citation>
    <scope>NUCLEOTIDE SEQUENCE [LARGE SCALE GENOMIC DNA]</scope>
    <source>
        <strain evidence="1">Zhou-2022a</strain>
        <tissue evidence="1">Leaf</tissue>
    </source>
</reference>
<dbReference type="InterPro" id="IPR006912">
    <property type="entry name" value="Harbinger_derived_prot"/>
</dbReference>
<protein>
    <recommendedName>
        <fullName evidence="3">DDE Tnp4 domain-containing protein</fullName>
    </recommendedName>
</protein>
<sequence>MDKLPMRVARKRSIFATTQESTRKDVEHAFGVLQVQFAIGRGPTRLWRIETLDYIMKACIILHNMIIEDERDANGAEDFDYEQVPESIPTTVSHDLTEEFSQFAEFIVAHE</sequence>
<evidence type="ECO:0008006" key="3">
    <source>
        <dbReference type="Google" id="ProtNLM"/>
    </source>
</evidence>
<dbReference type="PANTHER" id="PTHR47150">
    <property type="entry name" value="OS12G0169200 PROTEIN"/>
    <property type="match status" value="1"/>
</dbReference>
<dbReference type="Proteomes" id="UP001459277">
    <property type="component" value="Unassembled WGS sequence"/>
</dbReference>
<accession>A0AAW2CZW2</accession>
<keyword evidence="2" id="KW-1185">Reference proteome</keyword>
<name>A0AAW2CZW2_9ROSI</name>